<evidence type="ECO:0000259" key="4">
    <source>
        <dbReference type="Pfam" id="PF08609"/>
    </source>
</evidence>
<dbReference type="SUPFAM" id="SSF48371">
    <property type="entry name" value="ARM repeat"/>
    <property type="match status" value="1"/>
</dbReference>
<evidence type="ECO:0000256" key="2">
    <source>
        <dbReference type="ARBA" id="ARBA00022737"/>
    </source>
</evidence>
<protein>
    <recommendedName>
        <fullName evidence="4">Nucleotide exchange factor Fes1 domain-containing protein</fullName>
    </recommendedName>
</protein>
<gene>
    <name evidence="5" type="ORF">M231_04163</name>
</gene>
<dbReference type="InterPro" id="IPR050693">
    <property type="entry name" value="Hsp70_NEF-Inhibitors"/>
</dbReference>
<dbReference type="Proteomes" id="UP000289152">
    <property type="component" value="Unassembled WGS sequence"/>
</dbReference>
<dbReference type="InterPro" id="IPR016024">
    <property type="entry name" value="ARM-type_fold"/>
</dbReference>
<keyword evidence="2" id="KW-0677">Repeat</keyword>
<dbReference type="STRING" id="5217.A0A4Q1BL69"/>
<keyword evidence="6" id="KW-1185">Reference proteome</keyword>
<name>A0A4Q1BL69_TREME</name>
<dbReference type="PANTHER" id="PTHR19316:SF18">
    <property type="entry name" value="HSP70-BINDING PROTEIN 1"/>
    <property type="match status" value="1"/>
</dbReference>
<comment type="similarity">
    <text evidence="1">Belongs to the FES1 family.</text>
</comment>
<dbReference type="VEuPathDB" id="FungiDB:TREMEDRAFT_73099"/>
<organism evidence="5 6">
    <name type="scientific">Tremella mesenterica</name>
    <name type="common">Jelly fungus</name>
    <dbReference type="NCBI Taxonomy" id="5217"/>
    <lineage>
        <taxon>Eukaryota</taxon>
        <taxon>Fungi</taxon>
        <taxon>Dikarya</taxon>
        <taxon>Basidiomycota</taxon>
        <taxon>Agaricomycotina</taxon>
        <taxon>Tremellomycetes</taxon>
        <taxon>Tremellales</taxon>
        <taxon>Tremellaceae</taxon>
        <taxon>Tremella</taxon>
    </lineage>
</organism>
<comment type="caution">
    <text evidence="5">The sequence shown here is derived from an EMBL/GenBank/DDBJ whole genome shotgun (WGS) entry which is preliminary data.</text>
</comment>
<evidence type="ECO:0000313" key="5">
    <source>
        <dbReference type="EMBL" id="RXK38531.1"/>
    </source>
</evidence>
<dbReference type="OrthoDB" id="10250458at2759"/>
<evidence type="ECO:0000256" key="1">
    <source>
        <dbReference type="ARBA" id="ARBA00011045"/>
    </source>
</evidence>
<dbReference type="GO" id="GO:0005783">
    <property type="term" value="C:endoplasmic reticulum"/>
    <property type="evidence" value="ECO:0007669"/>
    <property type="project" value="TreeGrafter"/>
</dbReference>
<reference evidence="5 6" key="1">
    <citation type="submission" date="2016-06" db="EMBL/GenBank/DDBJ databases">
        <title>Evolution of pathogenesis and genome organization in the Tremellales.</title>
        <authorList>
            <person name="Cuomo C."/>
            <person name="Litvintseva A."/>
            <person name="Heitman J."/>
            <person name="Chen Y."/>
            <person name="Sun S."/>
            <person name="Springer D."/>
            <person name="Dromer F."/>
            <person name="Young S."/>
            <person name="Zeng Q."/>
            <person name="Chapman S."/>
            <person name="Gujja S."/>
            <person name="Saif S."/>
            <person name="Birren B."/>
        </authorList>
    </citation>
    <scope>NUCLEOTIDE SEQUENCE [LARGE SCALE GENOMIC DNA]</scope>
    <source>
        <strain evidence="5 6">ATCC 28783</strain>
    </source>
</reference>
<accession>A0A4Q1BL69</accession>
<proteinExistence type="inferred from homology"/>
<evidence type="ECO:0000256" key="3">
    <source>
        <dbReference type="SAM" id="MobiDB-lite"/>
    </source>
</evidence>
<dbReference type="AlphaFoldDB" id="A0A4Q1BL69"/>
<sequence length="374" mass="41267">MPDLNELLRWSIANSAPHSSDSSQVAQDESLSLRFNPANPDGQTEQRGQTGLSAFHPSDPGVSPVPPIPQPRSDLTPEILDLILGKPDSVTMKEKMAFAVDEGNDLDERLEALDDLEMLVESIDNANNLAVLKLWEPLLSLLKVQNEEILAATCWIIGTAVQNNIKAQAALHLHTPLTPILSLLSPSHSSQTRARATYALSSSLKHWPLTPTALSSNSDEGYLALSSGVRDLDIGVRRKMAFLVHNLVLLHAEGWDTEVPEDVATHILQGRQGQEDVVEGLYRAGVFKELLNVLGERESTREGKKEGEGEGDKGEMEYDEFAMRALVGAIEMDILTLEEKMRVKEIWEKWGKEGRKERGIEGVDEESMGRLLSL</sequence>
<dbReference type="Gene3D" id="1.25.10.10">
    <property type="entry name" value="Leucine-rich Repeat Variant"/>
    <property type="match status" value="1"/>
</dbReference>
<dbReference type="GO" id="GO:0000774">
    <property type="term" value="F:adenyl-nucleotide exchange factor activity"/>
    <property type="evidence" value="ECO:0007669"/>
    <property type="project" value="TreeGrafter"/>
</dbReference>
<dbReference type="InterPro" id="IPR013918">
    <property type="entry name" value="Nucleotide_exch_fac_Fes1"/>
</dbReference>
<dbReference type="InParanoid" id="A0A4Q1BL69"/>
<feature type="domain" description="Nucleotide exchange factor Fes1" evidence="4">
    <location>
        <begin position="4"/>
        <end position="129"/>
    </location>
</feature>
<dbReference type="Pfam" id="PF08609">
    <property type="entry name" value="Fes1"/>
    <property type="match status" value="1"/>
</dbReference>
<dbReference type="EMBL" id="SDIL01000046">
    <property type="protein sequence ID" value="RXK38531.1"/>
    <property type="molecule type" value="Genomic_DNA"/>
</dbReference>
<feature type="compositionally biased region" description="Polar residues" evidence="3">
    <location>
        <begin position="13"/>
        <end position="30"/>
    </location>
</feature>
<evidence type="ECO:0000313" key="6">
    <source>
        <dbReference type="Proteomes" id="UP000289152"/>
    </source>
</evidence>
<feature type="region of interest" description="Disordered" evidence="3">
    <location>
        <begin position="13"/>
        <end position="71"/>
    </location>
</feature>
<dbReference type="InterPro" id="IPR011989">
    <property type="entry name" value="ARM-like"/>
</dbReference>
<dbReference type="PANTHER" id="PTHR19316">
    <property type="entry name" value="PROTEIN FOLDING REGULATOR"/>
    <property type="match status" value="1"/>
</dbReference>
<feature type="compositionally biased region" description="Polar residues" evidence="3">
    <location>
        <begin position="41"/>
        <end position="52"/>
    </location>
</feature>